<reference evidence="4" key="1">
    <citation type="submission" date="2008-01" db="EMBL/GenBank/DDBJ databases">
        <title>Complete sequence of chromosome of Caulobacter sp. K31.</title>
        <authorList>
            <consortium name="US DOE Joint Genome Institute"/>
            <person name="Copeland A."/>
            <person name="Lucas S."/>
            <person name="Lapidus A."/>
            <person name="Barry K."/>
            <person name="Glavina del Rio T."/>
            <person name="Dalin E."/>
            <person name="Tice H."/>
            <person name="Pitluck S."/>
            <person name="Bruce D."/>
            <person name="Goodwin L."/>
            <person name="Thompson L.S."/>
            <person name="Brettin T."/>
            <person name="Detter J.C."/>
            <person name="Han C."/>
            <person name="Schmutz J."/>
            <person name="Larimer F."/>
            <person name="Land M."/>
            <person name="Hauser L."/>
            <person name="Kyrpides N."/>
            <person name="Kim E."/>
            <person name="Stephens C."/>
            <person name="Richardson P."/>
        </authorList>
    </citation>
    <scope>NUCLEOTIDE SEQUENCE [LARGE SCALE GENOMIC DNA]</scope>
    <source>
        <strain evidence="4">K31</strain>
    </source>
</reference>
<protein>
    <submittedName>
        <fullName evidence="4">Phospholipase/Carboxylesterase</fullName>
    </submittedName>
</protein>
<dbReference type="SUPFAM" id="SSF53474">
    <property type="entry name" value="alpha/beta-Hydrolases"/>
    <property type="match status" value="1"/>
</dbReference>
<comment type="similarity">
    <text evidence="1">Belongs to the AB hydrolase superfamily. AB hydrolase 2 family.</text>
</comment>
<proteinExistence type="inferred from homology"/>
<dbReference type="GO" id="GO:0016787">
    <property type="term" value="F:hydrolase activity"/>
    <property type="evidence" value="ECO:0007669"/>
    <property type="project" value="UniProtKB-KW"/>
</dbReference>
<dbReference type="PANTHER" id="PTHR10655">
    <property type="entry name" value="LYSOPHOSPHOLIPASE-RELATED"/>
    <property type="match status" value="1"/>
</dbReference>
<dbReference type="EMBL" id="CP000927">
    <property type="protein sequence ID" value="ABZ71167.1"/>
    <property type="molecule type" value="Genomic_DNA"/>
</dbReference>
<dbReference type="KEGG" id="cak:Caul_2039"/>
<organism evidence="4">
    <name type="scientific">Caulobacter sp. (strain K31)</name>
    <dbReference type="NCBI Taxonomy" id="366602"/>
    <lineage>
        <taxon>Bacteria</taxon>
        <taxon>Pseudomonadati</taxon>
        <taxon>Pseudomonadota</taxon>
        <taxon>Alphaproteobacteria</taxon>
        <taxon>Caulobacterales</taxon>
        <taxon>Caulobacteraceae</taxon>
        <taxon>Caulobacter</taxon>
    </lineage>
</organism>
<evidence type="ECO:0000256" key="2">
    <source>
        <dbReference type="ARBA" id="ARBA00022801"/>
    </source>
</evidence>
<dbReference type="InterPro" id="IPR050565">
    <property type="entry name" value="LYPA1-2/EST-like"/>
</dbReference>
<accession>B0T6V2</accession>
<evidence type="ECO:0000256" key="1">
    <source>
        <dbReference type="ARBA" id="ARBA00006499"/>
    </source>
</evidence>
<dbReference type="InterPro" id="IPR029058">
    <property type="entry name" value="AB_hydrolase_fold"/>
</dbReference>
<gene>
    <name evidence="4" type="ordered locus">Caul_2039</name>
</gene>
<evidence type="ECO:0000259" key="3">
    <source>
        <dbReference type="Pfam" id="PF02230"/>
    </source>
</evidence>
<dbReference type="eggNOG" id="COG0400">
    <property type="taxonomic scope" value="Bacteria"/>
</dbReference>
<dbReference type="InterPro" id="IPR003140">
    <property type="entry name" value="PLipase/COase/thioEstase"/>
</dbReference>
<dbReference type="OrthoDB" id="9801763at2"/>
<dbReference type="PANTHER" id="PTHR10655:SF17">
    <property type="entry name" value="LYSOPHOSPHOLIPASE-LIKE PROTEIN 1"/>
    <property type="match status" value="1"/>
</dbReference>
<name>B0T6V2_CAUSK</name>
<keyword evidence="2" id="KW-0378">Hydrolase</keyword>
<dbReference type="HOGENOM" id="CLU_049413_5_2_5"/>
<sequence length="223" mass="23322">MTGPLTLDGPSAPPFSGGAPKSLVIFLHGYGSNGEDLIDLAPYWQAALPDTLFLAPDAPQPCPGVPYGRQWWSLTSLAPEARAAGVRVSAPALNAYIDGQLQAHGLTEENLALVGFSQGTMMALHVGPRRARTLAGIVGFSGMLADPDALAAEVMTKPPILLVHGDVDEVLPVSALDHARSRLQALDFDVAAHVSPGLGHSIDDTGLRLGGRFLAKRLVSPAR</sequence>
<dbReference type="AlphaFoldDB" id="B0T6V2"/>
<feature type="domain" description="Phospholipase/carboxylesterase/thioesterase" evidence="3">
    <location>
        <begin position="20"/>
        <end position="215"/>
    </location>
</feature>
<dbReference type="Pfam" id="PF02230">
    <property type="entry name" value="Abhydrolase_2"/>
    <property type="match status" value="1"/>
</dbReference>
<dbReference type="Gene3D" id="3.40.50.1820">
    <property type="entry name" value="alpha/beta hydrolase"/>
    <property type="match status" value="1"/>
</dbReference>
<evidence type="ECO:0000313" key="4">
    <source>
        <dbReference type="EMBL" id="ABZ71167.1"/>
    </source>
</evidence>